<organism evidence="2 3">
    <name type="scientific">Microbacterium helvum</name>
    <dbReference type="NCBI Taxonomy" id="2773713"/>
    <lineage>
        <taxon>Bacteria</taxon>
        <taxon>Bacillati</taxon>
        <taxon>Actinomycetota</taxon>
        <taxon>Actinomycetes</taxon>
        <taxon>Micrococcales</taxon>
        <taxon>Microbacteriaceae</taxon>
        <taxon>Microbacterium</taxon>
    </lineage>
</organism>
<comment type="caution">
    <text evidence="2">The sequence shown here is derived from an EMBL/GenBank/DDBJ whole genome shotgun (WGS) entry which is preliminary data.</text>
</comment>
<dbReference type="RefSeq" id="WP_191172221.1">
    <property type="nucleotide sequence ID" value="NZ_JACXZS010000008.1"/>
</dbReference>
<feature type="transmembrane region" description="Helical" evidence="1">
    <location>
        <begin position="57"/>
        <end position="76"/>
    </location>
</feature>
<feature type="transmembrane region" description="Helical" evidence="1">
    <location>
        <begin position="33"/>
        <end position="51"/>
    </location>
</feature>
<accession>A0ABR8NPP9</accession>
<sequence length="235" mass="24111">MSALAARARALLALDGPLAGTVLAVFRYFTVSVSYLACLVPLLAFTALVGWQATHLAVWLGSASLLPIAPATFALLRSTRVLLVERGDAAAGRVFWSAFAEGCRHLWWTGVSLVGAAVLLGYDLALFGGSDVVVLLVAAGAALAVALLVGVCVVATAHGPRGAVETVTAAAKAIARRPHVALSWLLLLGLGLAATAIPVLGPTLALFLPALIGAGIHICNDALRLPLTDETRQTP</sequence>
<keyword evidence="1" id="KW-0812">Transmembrane</keyword>
<dbReference type="EMBL" id="JACXZS010000008">
    <property type="protein sequence ID" value="MBD3942609.1"/>
    <property type="molecule type" value="Genomic_DNA"/>
</dbReference>
<evidence type="ECO:0000313" key="3">
    <source>
        <dbReference type="Proteomes" id="UP000598426"/>
    </source>
</evidence>
<keyword evidence="1" id="KW-0472">Membrane</keyword>
<protein>
    <recommendedName>
        <fullName evidence="4">DUF624 domain-containing protein</fullName>
    </recommendedName>
</protein>
<keyword evidence="1" id="KW-1133">Transmembrane helix</keyword>
<evidence type="ECO:0000313" key="2">
    <source>
        <dbReference type="EMBL" id="MBD3942609.1"/>
    </source>
</evidence>
<evidence type="ECO:0000256" key="1">
    <source>
        <dbReference type="SAM" id="Phobius"/>
    </source>
</evidence>
<name>A0ABR8NPP9_9MICO</name>
<feature type="transmembrane region" description="Helical" evidence="1">
    <location>
        <begin position="180"/>
        <end position="200"/>
    </location>
</feature>
<evidence type="ECO:0008006" key="4">
    <source>
        <dbReference type="Google" id="ProtNLM"/>
    </source>
</evidence>
<feature type="transmembrane region" description="Helical" evidence="1">
    <location>
        <begin position="106"/>
        <end position="127"/>
    </location>
</feature>
<keyword evidence="3" id="KW-1185">Reference proteome</keyword>
<dbReference type="Proteomes" id="UP000598426">
    <property type="component" value="Unassembled WGS sequence"/>
</dbReference>
<reference evidence="2 3" key="1">
    <citation type="submission" date="2020-09" db="EMBL/GenBank/DDBJ databases">
        <title>Isolation and identification of active actinomycetes.</title>
        <authorList>
            <person name="Li X."/>
        </authorList>
    </citation>
    <scope>NUCLEOTIDE SEQUENCE [LARGE SCALE GENOMIC DNA]</scope>
    <source>
        <strain evidence="2 3">NEAU-LLC</strain>
    </source>
</reference>
<proteinExistence type="predicted"/>
<feature type="transmembrane region" description="Helical" evidence="1">
    <location>
        <begin position="133"/>
        <end position="159"/>
    </location>
</feature>
<gene>
    <name evidence="2" type="ORF">IF188_12960</name>
</gene>